<dbReference type="AlphaFoldDB" id="A0A367WPV8"/>
<dbReference type="EMBL" id="JPWH01000025">
    <property type="protein sequence ID" value="RCK43483.1"/>
    <property type="molecule type" value="Genomic_DNA"/>
</dbReference>
<sequence>MSQEVIWRNEQTSVEKRFFYGYATRKKCTLRFCAALPCTQTKTAGTLRCPCRPKYLPTE</sequence>
<proteinExistence type="predicted"/>
<accession>A0A367WPV8</accession>
<protein>
    <submittedName>
        <fullName evidence="1">Uncharacterized protein</fullName>
    </submittedName>
</protein>
<reference evidence="1 2" key="1">
    <citation type="submission" date="2014-07" db="EMBL/GenBank/DDBJ databases">
        <title>Draft genome sequence of Thalassospira profundimaris S25-3-2.</title>
        <authorList>
            <person name="Lai Q."/>
            <person name="Shao Z."/>
        </authorList>
    </citation>
    <scope>NUCLEOTIDE SEQUENCE [LARGE SCALE GENOMIC DNA]</scope>
    <source>
        <strain evidence="1 2">S25-3-2</strain>
    </source>
</reference>
<organism evidence="1 2">
    <name type="scientific">Thalassospira profundimaris</name>
    <dbReference type="NCBI Taxonomy" id="502049"/>
    <lineage>
        <taxon>Bacteria</taxon>
        <taxon>Pseudomonadati</taxon>
        <taxon>Pseudomonadota</taxon>
        <taxon>Alphaproteobacteria</taxon>
        <taxon>Rhodospirillales</taxon>
        <taxon>Thalassospiraceae</taxon>
        <taxon>Thalassospira</taxon>
    </lineage>
</organism>
<gene>
    <name evidence="1" type="ORF">TH25_21615</name>
</gene>
<comment type="caution">
    <text evidence="1">The sequence shown here is derived from an EMBL/GenBank/DDBJ whole genome shotgun (WGS) entry which is preliminary data.</text>
</comment>
<dbReference type="Proteomes" id="UP000252517">
    <property type="component" value="Unassembled WGS sequence"/>
</dbReference>
<evidence type="ECO:0000313" key="1">
    <source>
        <dbReference type="EMBL" id="RCK43483.1"/>
    </source>
</evidence>
<name>A0A367WPV8_9PROT</name>
<evidence type="ECO:0000313" key="2">
    <source>
        <dbReference type="Proteomes" id="UP000252517"/>
    </source>
</evidence>